<keyword evidence="2" id="KW-1185">Reference proteome</keyword>
<evidence type="ECO:0000313" key="2">
    <source>
        <dbReference type="Proteomes" id="UP000034491"/>
    </source>
</evidence>
<proteinExistence type="predicted"/>
<protein>
    <submittedName>
        <fullName evidence="1">Uncharacterized protein</fullName>
    </submittedName>
</protein>
<gene>
    <name evidence="1" type="ORF">WH95_01260</name>
</gene>
<dbReference type="AlphaFoldDB" id="A0A0M2RE77"/>
<dbReference type="EMBL" id="LANI01000001">
    <property type="protein sequence ID" value="KKJ78734.1"/>
    <property type="molecule type" value="Genomic_DNA"/>
</dbReference>
<evidence type="ECO:0000313" key="1">
    <source>
        <dbReference type="EMBL" id="KKJ78734.1"/>
    </source>
</evidence>
<accession>A0A0M2RE77</accession>
<name>A0A0M2RE77_9PROT</name>
<comment type="caution">
    <text evidence="1">The sequence shown here is derived from an EMBL/GenBank/DDBJ whole genome shotgun (WGS) entry which is preliminary data.</text>
</comment>
<dbReference type="Proteomes" id="UP000034491">
    <property type="component" value="Unassembled WGS sequence"/>
</dbReference>
<sequence>MAITRVSFDIGINNHHKILILLSYFLLFSYFNQTTDLEPHLQKTDHHLFPFFTYPIYSYALTTRDFHMLFPFLPVIRPLTWLPRSIVD</sequence>
<reference evidence="1 2" key="1">
    <citation type="submission" date="2015-03" db="EMBL/GenBank/DDBJ databases">
        <title>Genome sequence of Kiloniella sp. P1-1, isolated from the gut microflora of Pacific white shrimp, Penaeus vannamei.</title>
        <authorList>
            <person name="Shao Z."/>
            <person name="Wang L."/>
            <person name="Li X."/>
        </authorList>
    </citation>
    <scope>NUCLEOTIDE SEQUENCE [LARGE SCALE GENOMIC DNA]</scope>
    <source>
        <strain evidence="1 2">P1-1</strain>
    </source>
</reference>
<organism evidence="1 2">
    <name type="scientific">Kiloniella litopenaei</name>
    <dbReference type="NCBI Taxonomy" id="1549748"/>
    <lineage>
        <taxon>Bacteria</taxon>
        <taxon>Pseudomonadati</taxon>
        <taxon>Pseudomonadota</taxon>
        <taxon>Alphaproteobacteria</taxon>
        <taxon>Rhodospirillales</taxon>
        <taxon>Kiloniellaceae</taxon>
        <taxon>Kiloniella</taxon>
    </lineage>
</organism>